<dbReference type="Gene3D" id="1.10.10.10">
    <property type="entry name" value="Winged helix-like DNA-binding domain superfamily/Winged helix DNA-binding domain"/>
    <property type="match status" value="1"/>
</dbReference>
<protein>
    <submittedName>
        <fullName evidence="6">LysR family transcriptional regulator</fullName>
    </submittedName>
</protein>
<dbReference type="SUPFAM" id="SSF53850">
    <property type="entry name" value="Periplasmic binding protein-like II"/>
    <property type="match status" value="1"/>
</dbReference>
<dbReference type="InterPro" id="IPR000847">
    <property type="entry name" value="LysR_HTH_N"/>
</dbReference>
<dbReference type="Gene3D" id="3.40.190.290">
    <property type="match status" value="1"/>
</dbReference>
<keyword evidence="4" id="KW-0804">Transcription</keyword>
<dbReference type="PRINTS" id="PR00039">
    <property type="entry name" value="HTHLYSR"/>
</dbReference>
<dbReference type="InterPro" id="IPR036390">
    <property type="entry name" value="WH_DNA-bd_sf"/>
</dbReference>
<dbReference type="GO" id="GO:0000976">
    <property type="term" value="F:transcription cis-regulatory region binding"/>
    <property type="evidence" value="ECO:0007669"/>
    <property type="project" value="TreeGrafter"/>
</dbReference>
<evidence type="ECO:0000256" key="3">
    <source>
        <dbReference type="ARBA" id="ARBA00023125"/>
    </source>
</evidence>
<comment type="similarity">
    <text evidence="1">Belongs to the LysR transcriptional regulatory family.</text>
</comment>
<evidence type="ECO:0000256" key="4">
    <source>
        <dbReference type="ARBA" id="ARBA00023163"/>
    </source>
</evidence>
<keyword evidence="7" id="KW-1185">Reference proteome</keyword>
<dbReference type="Proteomes" id="UP000680158">
    <property type="component" value="Unassembled WGS sequence"/>
</dbReference>
<dbReference type="RefSeq" id="WP_212683068.1">
    <property type="nucleotide sequence ID" value="NZ_JAGSPM010000002.1"/>
</dbReference>
<dbReference type="GO" id="GO:0003700">
    <property type="term" value="F:DNA-binding transcription factor activity"/>
    <property type="evidence" value="ECO:0007669"/>
    <property type="project" value="InterPro"/>
</dbReference>
<dbReference type="InterPro" id="IPR005119">
    <property type="entry name" value="LysR_subst-bd"/>
</dbReference>
<dbReference type="PANTHER" id="PTHR30126:SF4">
    <property type="entry name" value="LYSR FAMILY TRANSCRIPTIONAL REGULATOR"/>
    <property type="match status" value="1"/>
</dbReference>
<dbReference type="PANTHER" id="PTHR30126">
    <property type="entry name" value="HTH-TYPE TRANSCRIPTIONAL REGULATOR"/>
    <property type="match status" value="1"/>
</dbReference>
<dbReference type="PROSITE" id="PS50931">
    <property type="entry name" value="HTH_LYSR"/>
    <property type="match status" value="1"/>
</dbReference>
<comment type="caution">
    <text evidence="6">The sequence shown here is derived from an EMBL/GenBank/DDBJ whole genome shotgun (WGS) entry which is preliminary data.</text>
</comment>
<keyword evidence="3" id="KW-0238">DNA-binding</keyword>
<organism evidence="6 7">
    <name type="scientific">Undibacterium baiyunense</name>
    <dbReference type="NCBI Taxonomy" id="2828731"/>
    <lineage>
        <taxon>Bacteria</taxon>
        <taxon>Pseudomonadati</taxon>
        <taxon>Pseudomonadota</taxon>
        <taxon>Betaproteobacteria</taxon>
        <taxon>Burkholderiales</taxon>
        <taxon>Oxalobacteraceae</taxon>
        <taxon>Undibacterium</taxon>
    </lineage>
</organism>
<evidence type="ECO:0000313" key="7">
    <source>
        <dbReference type="Proteomes" id="UP000680158"/>
    </source>
</evidence>
<name>A0A941I1W5_9BURK</name>
<dbReference type="Pfam" id="PF03466">
    <property type="entry name" value="LysR_substrate"/>
    <property type="match status" value="1"/>
</dbReference>
<dbReference type="AlphaFoldDB" id="A0A941I1W5"/>
<evidence type="ECO:0000313" key="6">
    <source>
        <dbReference type="EMBL" id="MBR7745672.1"/>
    </source>
</evidence>
<reference evidence="6 7" key="1">
    <citation type="submission" date="2021-04" db="EMBL/GenBank/DDBJ databases">
        <title>novel species isolated from subtropical streams in China.</title>
        <authorList>
            <person name="Lu H."/>
        </authorList>
    </citation>
    <scope>NUCLEOTIDE SEQUENCE [LARGE SCALE GENOMIC DNA]</scope>
    <source>
        <strain evidence="6 7">BYS107W</strain>
    </source>
</reference>
<dbReference type="FunFam" id="1.10.10.10:FF:000001">
    <property type="entry name" value="LysR family transcriptional regulator"/>
    <property type="match status" value="1"/>
</dbReference>
<dbReference type="EMBL" id="JAGSPM010000002">
    <property type="protein sequence ID" value="MBR7745672.1"/>
    <property type="molecule type" value="Genomic_DNA"/>
</dbReference>
<gene>
    <name evidence="6" type="ORF">KDM92_03705</name>
</gene>
<feature type="domain" description="HTH lysR-type" evidence="5">
    <location>
        <begin position="3"/>
        <end position="60"/>
    </location>
</feature>
<dbReference type="SUPFAM" id="SSF46785">
    <property type="entry name" value="Winged helix' DNA-binding domain"/>
    <property type="match status" value="1"/>
</dbReference>
<keyword evidence="2" id="KW-0805">Transcription regulation</keyword>
<evidence type="ECO:0000256" key="2">
    <source>
        <dbReference type="ARBA" id="ARBA00023015"/>
    </source>
</evidence>
<sequence>MSLDLNFLLALDTVVREGSVAKAALRLHRAQSAISYQIKQLEQQLGLSLLDRDGYRVKLTSAGEVILSEGRRLLIQANQLEVLAQELNQEWEAKLLVIIDGILPLQSILKALKNLADEGAPTRVQVKVEFLQGVQHRFETDKADLMIVKDYVAHPHLRAENLSEIECVLCVSASHPLAAMRNISLAQLQEHTELSVQDSSQSSNDQHIFGSERVFYLDGFFAKKEALLMGLGYGWMPSFLVQTELKEKQLVEVKFVEDSRYRFIPKMVHHRNQNLGRAGRRLVELLRAETSL</sequence>
<evidence type="ECO:0000256" key="1">
    <source>
        <dbReference type="ARBA" id="ARBA00009437"/>
    </source>
</evidence>
<dbReference type="Pfam" id="PF00126">
    <property type="entry name" value="HTH_1"/>
    <property type="match status" value="1"/>
</dbReference>
<evidence type="ECO:0000259" key="5">
    <source>
        <dbReference type="PROSITE" id="PS50931"/>
    </source>
</evidence>
<proteinExistence type="inferred from homology"/>
<dbReference type="InterPro" id="IPR036388">
    <property type="entry name" value="WH-like_DNA-bd_sf"/>
</dbReference>
<accession>A0A941I1W5</accession>